<dbReference type="GeneID" id="25901806"/>
<dbReference type="AlphaFoldDB" id="A0A0L0GC90"/>
<proteinExistence type="predicted"/>
<evidence type="ECO:0000313" key="3">
    <source>
        <dbReference type="Proteomes" id="UP000054560"/>
    </source>
</evidence>
<gene>
    <name evidence="2" type="ORF">SARC_01302</name>
</gene>
<dbReference type="RefSeq" id="XP_014160431.1">
    <property type="nucleotide sequence ID" value="XM_014304956.1"/>
</dbReference>
<accession>A0A0L0GC90</accession>
<protein>
    <submittedName>
        <fullName evidence="2">Uncharacterized protein</fullName>
    </submittedName>
</protein>
<organism evidence="2 3">
    <name type="scientific">Sphaeroforma arctica JP610</name>
    <dbReference type="NCBI Taxonomy" id="667725"/>
    <lineage>
        <taxon>Eukaryota</taxon>
        <taxon>Ichthyosporea</taxon>
        <taxon>Ichthyophonida</taxon>
        <taxon>Sphaeroforma</taxon>
    </lineage>
</organism>
<evidence type="ECO:0000313" key="2">
    <source>
        <dbReference type="EMBL" id="KNC86529.1"/>
    </source>
</evidence>
<dbReference type="EMBL" id="KQ241647">
    <property type="protein sequence ID" value="KNC86529.1"/>
    <property type="molecule type" value="Genomic_DNA"/>
</dbReference>
<sequence length="230" mass="25749">MPRGRASQSFDGSIVILRQRLPLARDFCLYVLLNQERLVWYANTDPAAYKDLNKTLDTEFKDILEVSDNLLNADASPVPNSTPGQSASGETITTERVSENPFEKSFCFHIFRLQRDIQHFTVNHIRGQLAVRLPYNNVIDDKLVCIASSMQSGQELGGCESIHLPQNMGVHLSPQFSADFSLMVDRMVKSDREDLRVTIRDIPLLATYFPMASLAAFKLLSSSGAVVLLQ</sequence>
<evidence type="ECO:0000256" key="1">
    <source>
        <dbReference type="SAM" id="MobiDB-lite"/>
    </source>
</evidence>
<dbReference type="Proteomes" id="UP000054560">
    <property type="component" value="Unassembled WGS sequence"/>
</dbReference>
<reference evidence="2 3" key="1">
    <citation type="submission" date="2011-02" db="EMBL/GenBank/DDBJ databases">
        <title>The Genome Sequence of Sphaeroforma arctica JP610.</title>
        <authorList>
            <consortium name="The Broad Institute Genome Sequencing Platform"/>
            <person name="Russ C."/>
            <person name="Cuomo C."/>
            <person name="Young S.K."/>
            <person name="Zeng Q."/>
            <person name="Gargeya S."/>
            <person name="Alvarado L."/>
            <person name="Berlin A."/>
            <person name="Chapman S.B."/>
            <person name="Chen Z."/>
            <person name="Freedman E."/>
            <person name="Gellesch M."/>
            <person name="Goldberg J."/>
            <person name="Griggs A."/>
            <person name="Gujja S."/>
            <person name="Heilman E."/>
            <person name="Heiman D."/>
            <person name="Howarth C."/>
            <person name="Mehta T."/>
            <person name="Neiman D."/>
            <person name="Pearson M."/>
            <person name="Roberts A."/>
            <person name="Saif S."/>
            <person name="Shea T."/>
            <person name="Shenoy N."/>
            <person name="Sisk P."/>
            <person name="Stolte C."/>
            <person name="Sykes S."/>
            <person name="White J."/>
            <person name="Yandava C."/>
            <person name="Burger G."/>
            <person name="Gray M.W."/>
            <person name="Holland P.W.H."/>
            <person name="King N."/>
            <person name="Lang F.B.F."/>
            <person name="Roger A.J."/>
            <person name="Ruiz-Trillo I."/>
            <person name="Haas B."/>
            <person name="Nusbaum C."/>
            <person name="Birren B."/>
        </authorList>
    </citation>
    <scope>NUCLEOTIDE SEQUENCE [LARGE SCALE GENOMIC DNA]</scope>
    <source>
        <strain evidence="2 3">JP610</strain>
    </source>
</reference>
<feature type="region of interest" description="Disordered" evidence="1">
    <location>
        <begin position="74"/>
        <end position="95"/>
    </location>
</feature>
<feature type="compositionally biased region" description="Polar residues" evidence="1">
    <location>
        <begin position="78"/>
        <end position="95"/>
    </location>
</feature>
<keyword evidence="3" id="KW-1185">Reference proteome</keyword>
<name>A0A0L0GC90_9EUKA</name>